<reference evidence="1 2" key="1">
    <citation type="submission" date="2019-03" db="EMBL/GenBank/DDBJ databases">
        <title>Genomic Encyclopedia of Type Strains, Phase III (KMG-III): the genomes of soil and plant-associated and newly described type strains.</title>
        <authorList>
            <person name="Whitman W."/>
        </authorList>
    </citation>
    <scope>NUCLEOTIDE SEQUENCE [LARGE SCALE GENOMIC DNA]</scope>
    <source>
        <strain evidence="1 2">CGMCC 1.12801</strain>
    </source>
</reference>
<evidence type="ECO:0000313" key="2">
    <source>
        <dbReference type="Proteomes" id="UP000294752"/>
    </source>
</evidence>
<organism evidence="1 2">
    <name type="scientific">Sphingobacterium paludis</name>
    <dbReference type="NCBI Taxonomy" id="1476465"/>
    <lineage>
        <taxon>Bacteria</taxon>
        <taxon>Pseudomonadati</taxon>
        <taxon>Bacteroidota</taxon>
        <taxon>Sphingobacteriia</taxon>
        <taxon>Sphingobacteriales</taxon>
        <taxon>Sphingobacteriaceae</taxon>
        <taxon>Sphingobacterium</taxon>
    </lineage>
</organism>
<dbReference type="AlphaFoldDB" id="A0A4R7CSG1"/>
<dbReference type="Proteomes" id="UP000294752">
    <property type="component" value="Unassembled WGS sequence"/>
</dbReference>
<dbReference type="EMBL" id="SNZV01000013">
    <property type="protein sequence ID" value="TDS07567.1"/>
    <property type="molecule type" value="Genomic_DNA"/>
</dbReference>
<dbReference type="OrthoDB" id="1430580at2"/>
<keyword evidence="2" id="KW-1185">Reference proteome</keyword>
<dbReference type="RefSeq" id="WP_133642048.1">
    <property type="nucleotide sequence ID" value="NZ_SNZV01000013.1"/>
</dbReference>
<dbReference type="PANTHER" id="PTHR43239">
    <property type="entry name" value="UPF0734 PROTEIN DDB_G0273871/DDB_G0273177"/>
    <property type="match status" value="1"/>
</dbReference>
<dbReference type="InterPro" id="IPR011008">
    <property type="entry name" value="Dimeric_a/b-barrel"/>
</dbReference>
<dbReference type="InterPro" id="IPR052996">
    <property type="entry name" value="Carb_Metab_Mutarotase"/>
</dbReference>
<dbReference type="SUPFAM" id="SSF54909">
    <property type="entry name" value="Dimeric alpha+beta barrel"/>
    <property type="match status" value="1"/>
</dbReference>
<sequence length="110" mass="12967">MRRITMALDLVDDPNLIAEYEAYHAEVWPEIQASIRDAGVTHMEIYRFGNRLFMLMDVDDTFTFERKAEMDAANAKVQEWEALMWKFQQAVPGAKPGEKWVMMNKIFELY</sequence>
<dbReference type="Gene3D" id="3.30.70.100">
    <property type="match status" value="1"/>
</dbReference>
<accession>A0A4R7CSG1</accession>
<proteinExistence type="predicted"/>
<name>A0A4R7CSG1_9SPHI</name>
<evidence type="ECO:0000313" key="1">
    <source>
        <dbReference type="EMBL" id="TDS07567.1"/>
    </source>
</evidence>
<dbReference type="Pfam" id="PF05336">
    <property type="entry name" value="rhaM"/>
    <property type="match status" value="1"/>
</dbReference>
<dbReference type="PANTHER" id="PTHR43239:SF1">
    <property type="entry name" value="UPF0734 PROTEIN DDB_G0273871_DDB_G0273177"/>
    <property type="match status" value="1"/>
</dbReference>
<protein>
    <submittedName>
        <fullName evidence="1">L-rhamnose mutarotase</fullName>
    </submittedName>
</protein>
<gene>
    <name evidence="1" type="ORF">B0I21_11357</name>
</gene>
<dbReference type="GO" id="GO:0016857">
    <property type="term" value="F:racemase and epimerase activity, acting on carbohydrates and derivatives"/>
    <property type="evidence" value="ECO:0007669"/>
    <property type="project" value="InterPro"/>
</dbReference>
<dbReference type="InterPro" id="IPR008000">
    <property type="entry name" value="Rham/fucose_mutarotase"/>
</dbReference>
<comment type="caution">
    <text evidence="1">The sequence shown here is derived from an EMBL/GenBank/DDBJ whole genome shotgun (WGS) entry which is preliminary data.</text>
</comment>